<evidence type="ECO:0000256" key="4">
    <source>
        <dbReference type="SAM" id="MobiDB-lite"/>
    </source>
</evidence>
<dbReference type="PRINTS" id="PR00371">
    <property type="entry name" value="FPNCR"/>
</dbReference>
<dbReference type="InterPro" id="IPR039261">
    <property type="entry name" value="FNR_nucleotide-bd"/>
</dbReference>
<evidence type="ECO:0000313" key="6">
    <source>
        <dbReference type="EMBL" id="KAF0976680.1"/>
    </source>
</evidence>
<dbReference type="RefSeq" id="XP_044561393.1">
    <property type="nucleotide sequence ID" value="XM_044708008.1"/>
</dbReference>
<keyword evidence="3" id="KW-0274">FAD</keyword>
<dbReference type="PANTHER" id="PTHR42815:SF2">
    <property type="entry name" value="FAD-BINDING, PUTATIVE (AFU_ORTHOLOGUE AFUA_6G07600)-RELATED"/>
    <property type="match status" value="1"/>
</dbReference>
<evidence type="ECO:0000259" key="5">
    <source>
        <dbReference type="PROSITE" id="PS51384"/>
    </source>
</evidence>
<evidence type="ECO:0000256" key="1">
    <source>
        <dbReference type="ARBA" id="ARBA00001974"/>
    </source>
</evidence>
<dbReference type="GeneID" id="68111797"/>
<dbReference type="Pfam" id="PF00175">
    <property type="entry name" value="NAD_binding_1"/>
    <property type="match status" value="1"/>
</dbReference>
<dbReference type="PRINTS" id="PR00406">
    <property type="entry name" value="CYTB5RDTASE"/>
</dbReference>
<feature type="region of interest" description="Disordered" evidence="4">
    <location>
        <begin position="1"/>
        <end position="23"/>
    </location>
</feature>
<dbReference type="InterPro" id="IPR001709">
    <property type="entry name" value="Flavoprot_Pyr_Nucl_cyt_Rdtase"/>
</dbReference>
<dbReference type="Proteomes" id="UP000444721">
    <property type="component" value="Unassembled WGS sequence"/>
</dbReference>
<dbReference type="SUPFAM" id="SSF63380">
    <property type="entry name" value="Riboflavin synthase domain-like"/>
    <property type="match status" value="1"/>
</dbReference>
<sequence>MTNPTTQSSTPRTLQQQTPPQEKKPISVFHEGEIQFQKKANTFEFANTLGPRKITSNVPPEYHHFLTNRMVVYVASYNDQTHECWCSAIWASPRQEHLKELEHQVPSIIEKSSFMKDSHLPSYMEEKDYPWIPLSTIVEAEDTEERLCSLYDPCNVASGDSWLHLNYLNANHFEKLVDVSRDGKIIRVLKAPHDQDPMWQSCREGGKWVSLNFLDLESRKRYRTNGILTKAISSSGFEIEVHEAFSTCPKYIQQRAVVKVYKEEERKEGTVNLLMADKTITPGDESSYLSEDVINFIVGSDTMMIATIHQTVGADCSHRGGRPGFIRVLDRKTLVWGDYVGKGMFQTLGNTVNCPNAGLLFVDFENGHLLQLTGDIQIIWREVGTSLDGSDRTVLFHTKRWMLFQHSCPFVWQFVSMSSHNPLLNDMNELEKLNPNHSLPVVDVAPLMKQKHLKDIVHARLERIIPVTAEVKTFGFKISENKTVSIQPGQYATFTLSLDHPYMRSWTVSSAQYVTLPDIHQDTSINNTNYFEISVKKQDLGATSTWLHDHAKYGDELFLMGIEGNFTLQTSYHVTKKKKSQNKETQWKVLFLSGGIGITPFVSMIRGVYNSLKKSILSQDTKPNIVIIHSEKFEKEIPFREELENLHKEKVIDQLLFCITREKDLKGESIKCQRLDKSLIMDTVKDIDERVVYVCGPGPFNDSMIRIMQDLKVHAKNIMIESFDY</sequence>
<dbReference type="OMA" id="MDWIGPP"/>
<name>A0A6A5BS94_NAEFO</name>
<dbReference type="InterPro" id="IPR017938">
    <property type="entry name" value="Riboflavin_synthase-like_b-brl"/>
</dbReference>
<reference evidence="6 7" key="1">
    <citation type="journal article" date="2019" name="Sci. Rep.">
        <title>Nanopore sequencing improves the draft genome of the human pathogenic amoeba Naegleria fowleri.</title>
        <authorList>
            <person name="Liechti N."/>
            <person name="Schurch N."/>
            <person name="Bruggmann R."/>
            <person name="Wittwer M."/>
        </authorList>
    </citation>
    <scope>NUCLEOTIDE SEQUENCE [LARGE SCALE GENOMIC DNA]</scope>
    <source>
        <strain evidence="6 7">ATCC 30894</strain>
    </source>
</reference>
<evidence type="ECO:0000313" key="7">
    <source>
        <dbReference type="Proteomes" id="UP000444721"/>
    </source>
</evidence>
<dbReference type="InterPro" id="IPR017927">
    <property type="entry name" value="FAD-bd_FR_type"/>
</dbReference>
<feature type="domain" description="FAD-binding FR-type" evidence="5">
    <location>
        <begin position="454"/>
        <end position="569"/>
    </location>
</feature>
<evidence type="ECO:0000256" key="3">
    <source>
        <dbReference type="ARBA" id="ARBA00022827"/>
    </source>
</evidence>
<keyword evidence="2" id="KW-0285">Flavoprotein</keyword>
<dbReference type="EMBL" id="VFQX01000037">
    <property type="protein sequence ID" value="KAF0976680.1"/>
    <property type="molecule type" value="Genomic_DNA"/>
</dbReference>
<dbReference type="VEuPathDB" id="AmoebaDB:NF0114660"/>
<protein>
    <recommendedName>
        <fullName evidence="5">FAD-binding FR-type domain-containing protein</fullName>
    </recommendedName>
</protein>
<comment type="caution">
    <text evidence="6">The sequence shown here is derived from an EMBL/GenBank/DDBJ whole genome shotgun (WGS) entry which is preliminary data.</text>
</comment>
<dbReference type="VEuPathDB" id="AmoebaDB:FDP41_004579"/>
<dbReference type="VEuPathDB" id="AmoebaDB:NfTy_082530"/>
<organism evidence="6 7">
    <name type="scientific">Naegleria fowleri</name>
    <name type="common">Brain eating amoeba</name>
    <dbReference type="NCBI Taxonomy" id="5763"/>
    <lineage>
        <taxon>Eukaryota</taxon>
        <taxon>Discoba</taxon>
        <taxon>Heterolobosea</taxon>
        <taxon>Tetramitia</taxon>
        <taxon>Eutetramitia</taxon>
        <taxon>Vahlkampfiidae</taxon>
        <taxon>Naegleria</taxon>
    </lineage>
</organism>
<evidence type="ECO:0000256" key="2">
    <source>
        <dbReference type="ARBA" id="ARBA00022630"/>
    </source>
</evidence>
<gene>
    <name evidence="6" type="ORF">FDP41_004579</name>
</gene>
<accession>A0A6A5BS94</accession>
<dbReference type="GO" id="GO:0016491">
    <property type="term" value="F:oxidoreductase activity"/>
    <property type="evidence" value="ECO:0007669"/>
    <property type="project" value="InterPro"/>
</dbReference>
<dbReference type="SUPFAM" id="SSF50475">
    <property type="entry name" value="FMN-binding split barrel"/>
    <property type="match status" value="1"/>
</dbReference>
<dbReference type="PROSITE" id="PS51384">
    <property type="entry name" value="FAD_FR"/>
    <property type="match status" value="1"/>
</dbReference>
<dbReference type="PANTHER" id="PTHR42815">
    <property type="entry name" value="FAD-BINDING, PUTATIVE (AFU_ORTHOLOGUE AFUA_6G07600)-RELATED"/>
    <property type="match status" value="1"/>
</dbReference>
<keyword evidence="7" id="KW-1185">Reference proteome</keyword>
<dbReference type="OrthoDB" id="436496at2759"/>
<dbReference type="Gene3D" id="2.40.30.10">
    <property type="entry name" value="Translation factors"/>
    <property type="match status" value="1"/>
</dbReference>
<dbReference type="InterPro" id="IPR012349">
    <property type="entry name" value="Split_barrel_FMN-bd"/>
</dbReference>
<dbReference type="Gene3D" id="3.40.50.80">
    <property type="entry name" value="Nucleotide-binding domain of ferredoxin-NADP reductase (FNR) module"/>
    <property type="match status" value="1"/>
</dbReference>
<feature type="compositionally biased region" description="Low complexity" evidence="4">
    <location>
        <begin position="1"/>
        <end position="20"/>
    </location>
</feature>
<proteinExistence type="predicted"/>
<dbReference type="Gene3D" id="2.30.110.10">
    <property type="entry name" value="Electron Transport, Fmn-binding Protein, Chain A"/>
    <property type="match status" value="1"/>
</dbReference>
<comment type="cofactor">
    <cofactor evidence="1">
        <name>FAD</name>
        <dbReference type="ChEBI" id="CHEBI:57692"/>
    </cofactor>
</comment>
<dbReference type="AlphaFoldDB" id="A0A6A5BS94"/>
<dbReference type="InterPro" id="IPR001433">
    <property type="entry name" value="OxRdtase_FAD/NAD-bd"/>
</dbReference>
<dbReference type="SUPFAM" id="SSF52343">
    <property type="entry name" value="Ferredoxin reductase-like, C-terminal NADP-linked domain"/>
    <property type="match status" value="1"/>
</dbReference>